<dbReference type="RefSeq" id="WP_007503564.1">
    <property type="nucleotide sequence ID" value="NZ_AFCE01000099.1"/>
</dbReference>
<dbReference type="Proteomes" id="UP000825179">
    <property type="component" value="Chromosome"/>
</dbReference>
<sequence>MPNKKVIVVSFCCLLALAGCQWFASDTNEPAPSEERPPDDDDPPALTPTVKQKVVTLGFEGYEEEVTMQPYATEWIKLEYDSRLKVTEEEGFLLFQHPEDQASFKVYLVENGEVISQYQHAVLEQGYELYNMFEVENGEGFIYYLYDARDQLELYYIEENEQAIIVLLQFAEPVADRYQFIFDYMLGSITFPGKQTKS</sequence>
<dbReference type="PROSITE" id="PS51257">
    <property type="entry name" value="PROKAR_LIPOPROTEIN"/>
    <property type="match status" value="1"/>
</dbReference>
<reference evidence="3 5" key="2">
    <citation type="journal article" date="2020" name="Extremophiles">
        <title>Genomic analysis of Caldalkalibacillus thermarum TA2.A1 reveals aerobic alkaliphilic metabolism and evolutionary hallmarks linking alkaliphilic bacteria and plant life.</title>
        <authorList>
            <person name="de Jong S.I."/>
            <person name="van den Broek M.A."/>
            <person name="Merkel A.Y."/>
            <person name="de la Torre Cortes P."/>
            <person name="Kalamorz F."/>
            <person name="Cook G.M."/>
            <person name="van Loosdrecht M.C.M."/>
            <person name="McMillan D.G.G."/>
        </authorList>
    </citation>
    <scope>NUCLEOTIDE SEQUENCE [LARGE SCALE GENOMIC DNA]</scope>
    <source>
        <strain evidence="3 5">TA2.A1</strain>
    </source>
</reference>
<keyword evidence="5" id="KW-1185">Reference proteome</keyword>
<feature type="signal peptide" evidence="1">
    <location>
        <begin position="1"/>
        <end position="24"/>
    </location>
</feature>
<dbReference type="OrthoDB" id="280278at2"/>
<gene>
    <name evidence="2" type="ORF">CathTA2_0927</name>
    <name evidence="3" type="ORF">HUR95_08900</name>
</gene>
<keyword evidence="1" id="KW-0732">Signal</keyword>
<evidence type="ECO:0000313" key="5">
    <source>
        <dbReference type="Proteomes" id="UP000825179"/>
    </source>
</evidence>
<evidence type="ECO:0000313" key="4">
    <source>
        <dbReference type="Proteomes" id="UP000010716"/>
    </source>
</evidence>
<protein>
    <recommendedName>
        <fullName evidence="6">Lipoprotein</fullName>
    </recommendedName>
</protein>
<name>F5L564_CALTT</name>
<dbReference type="EMBL" id="CP082237">
    <property type="protein sequence ID" value="QZT32529.1"/>
    <property type="molecule type" value="Genomic_DNA"/>
</dbReference>
<dbReference type="Proteomes" id="UP000010716">
    <property type="component" value="Unassembled WGS sequence"/>
</dbReference>
<feature type="chain" id="PRO_5044483278" description="Lipoprotein" evidence="1">
    <location>
        <begin position="25"/>
        <end position="198"/>
    </location>
</feature>
<evidence type="ECO:0008006" key="6">
    <source>
        <dbReference type="Google" id="ProtNLM"/>
    </source>
</evidence>
<reference evidence="3" key="3">
    <citation type="submission" date="2021-08" db="EMBL/GenBank/DDBJ databases">
        <authorList>
            <person name="de Jong S."/>
            <person name="van den Broek M."/>
            <person name="Merkel A."/>
            <person name="de la Torre Cortes P."/>
            <person name="Kalamorz F."/>
            <person name="Cook G."/>
            <person name="van Loosdrecht M."/>
            <person name="McMillan D."/>
        </authorList>
    </citation>
    <scope>NUCLEOTIDE SEQUENCE</scope>
    <source>
        <strain evidence="3">TA2.A1</strain>
    </source>
</reference>
<organism evidence="2 4">
    <name type="scientific">Caldalkalibacillus thermarum (strain TA2.A1)</name>
    <dbReference type="NCBI Taxonomy" id="986075"/>
    <lineage>
        <taxon>Bacteria</taxon>
        <taxon>Bacillati</taxon>
        <taxon>Bacillota</taxon>
        <taxon>Bacilli</taxon>
        <taxon>Bacillales</taxon>
        <taxon>Bacillaceae</taxon>
        <taxon>Caldalkalibacillus</taxon>
    </lineage>
</organism>
<proteinExistence type="predicted"/>
<evidence type="ECO:0000313" key="3">
    <source>
        <dbReference type="EMBL" id="QZT32529.1"/>
    </source>
</evidence>
<evidence type="ECO:0000313" key="2">
    <source>
        <dbReference type="EMBL" id="EGL83531.1"/>
    </source>
</evidence>
<dbReference type="AlphaFoldDB" id="F5L564"/>
<accession>F5L564</accession>
<dbReference type="EMBL" id="AFCE01000099">
    <property type="protein sequence ID" value="EGL83531.1"/>
    <property type="molecule type" value="Genomic_DNA"/>
</dbReference>
<reference evidence="2 4" key="1">
    <citation type="journal article" date="2011" name="J. Bacteriol.">
        <title>Draft genome sequence of the thermoalkaliphilic Caldalkalibacillus thermarum strain TA2.A1.</title>
        <authorList>
            <person name="Kalamorz F."/>
            <person name="Keis S."/>
            <person name="McMillan D.G."/>
            <person name="Olsson K."/>
            <person name="Stanton J.A."/>
            <person name="Stockwell P."/>
            <person name="Black M.A."/>
            <person name="Klingeman D.M."/>
            <person name="Land M.L."/>
            <person name="Han C.S."/>
            <person name="Martin S.L."/>
            <person name="Becher S.A."/>
            <person name="Peddie C.J."/>
            <person name="Morgan H.W."/>
            <person name="Matthies D."/>
            <person name="Preiss L."/>
            <person name="Meier T."/>
            <person name="Brown S.D."/>
            <person name="Cook G.M."/>
        </authorList>
    </citation>
    <scope>NUCLEOTIDE SEQUENCE [LARGE SCALE GENOMIC DNA]</scope>
    <source>
        <strain evidence="2 4">TA2.A1</strain>
    </source>
</reference>
<evidence type="ECO:0000256" key="1">
    <source>
        <dbReference type="SAM" id="SignalP"/>
    </source>
</evidence>
<dbReference type="KEGG" id="cthu:HUR95_08900"/>